<dbReference type="SUPFAM" id="SSF50965">
    <property type="entry name" value="Galactose oxidase, central domain"/>
    <property type="match status" value="1"/>
</dbReference>
<dbReference type="Pfam" id="PF01344">
    <property type="entry name" value="Kelch_1"/>
    <property type="match status" value="1"/>
</dbReference>
<dbReference type="InterPro" id="IPR006652">
    <property type="entry name" value="Kelch_1"/>
</dbReference>
<dbReference type="Proteomes" id="UP001162131">
    <property type="component" value="Unassembled WGS sequence"/>
</dbReference>
<sequence>MNYLDENLENLDTCPVILRFQERTTKIIITNLQTFSSKEHKLEIPEAMGIWSAMCLIPGNSHFCYGNYYNKACTGTAFIISENKKIRRIPSGFPCNGAGTIYFQGSVYSFGGYNMMPLRIVQIFSLAENRWRLAAPLPSPPESLACAVFRYVILLSGDNFSTVYLYDPFIDCYSDLQLSLNSFVPKMVIAAGERAYVIDGKIYESEINNPYKWEEIGDIMLSWNSLLSYKVRWKNAVYFHHRYQLYEFDLTQKTLKRIKHDVRFREEV</sequence>
<proteinExistence type="predicted"/>
<dbReference type="Gene3D" id="2.120.10.80">
    <property type="entry name" value="Kelch-type beta propeller"/>
    <property type="match status" value="1"/>
</dbReference>
<accession>A0AAU9KGZ6</accession>
<dbReference type="AlphaFoldDB" id="A0AAU9KGZ6"/>
<name>A0AAU9KGZ6_9CILI</name>
<dbReference type="InterPro" id="IPR015915">
    <property type="entry name" value="Kelch-typ_b-propeller"/>
</dbReference>
<dbReference type="EMBL" id="CAJZBQ010000063">
    <property type="protein sequence ID" value="CAG9336064.1"/>
    <property type="molecule type" value="Genomic_DNA"/>
</dbReference>
<dbReference type="InterPro" id="IPR011043">
    <property type="entry name" value="Gal_Oxase/kelch_b-propeller"/>
</dbReference>
<gene>
    <name evidence="1" type="ORF">BSTOLATCC_MIC65371</name>
</gene>
<reference evidence="1" key="1">
    <citation type="submission" date="2021-09" db="EMBL/GenBank/DDBJ databases">
        <authorList>
            <consortium name="AG Swart"/>
            <person name="Singh M."/>
            <person name="Singh A."/>
            <person name="Seah K."/>
            <person name="Emmerich C."/>
        </authorList>
    </citation>
    <scope>NUCLEOTIDE SEQUENCE</scope>
    <source>
        <strain evidence="1">ATCC30299</strain>
    </source>
</reference>
<organism evidence="1 2">
    <name type="scientific">Blepharisma stoltei</name>
    <dbReference type="NCBI Taxonomy" id="1481888"/>
    <lineage>
        <taxon>Eukaryota</taxon>
        <taxon>Sar</taxon>
        <taxon>Alveolata</taxon>
        <taxon>Ciliophora</taxon>
        <taxon>Postciliodesmatophora</taxon>
        <taxon>Heterotrichea</taxon>
        <taxon>Heterotrichida</taxon>
        <taxon>Blepharismidae</taxon>
        <taxon>Blepharisma</taxon>
    </lineage>
</organism>
<evidence type="ECO:0000313" key="2">
    <source>
        <dbReference type="Proteomes" id="UP001162131"/>
    </source>
</evidence>
<evidence type="ECO:0000313" key="1">
    <source>
        <dbReference type="EMBL" id="CAG9336064.1"/>
    </source>
</evidence>
<comment type="caution">
    <text evidence="1">The sequence shown here is derived from an EMBL/GenBank/DDBJ whole genome shotgun (WGS) entry which is preliminary data.</text>
</comment>
<protein>
    <submittedName>
        <fullName evidence="1">Uncharacterized protein</fullName>
    </submittedName>
</protein>
<keyword evidence="2" id="KW-1185">Reference proteome</keyword>